<name>A0ACC0AN11_CATRO</name>
<organism evidence="1 2">
    <name type="scientific">Catharanthus roseus</name>
    <name type="common">Madagascar periwinkle</name>
    <name type="synonym">Vinca rosea</name>
    <dbReference type="NCBI Taxonomy" id="4058"/>
    <lineage>
        <taxon>Eukaryota</taxon>
        <taxon>Viridiplantae</taxon>
        <taxon>Streptophyta</taxon>
        <taxon>Embryophyta</taxon>
        <taxon>Tracheophyta</taxon>
        <taxon>Spermatophyta</taxon>
        <taxon>Magnoliopsida</taxon>
        <taxon>eudicotyledons</taxon>
        <taxon>Gunneridae</taxon>
        <taxon>Pentapetalae</taxon>
        <taxon>asterids</taxon>
        <taxon>lamiids</taxon>
        <taxon>Gentianales</taxon>
        <taxon>Apocynaceae</taxon>
        <taxon>Rauvolfioideae</taxon>
        <taxon>Vinceae</taxon>
        <taxon>Catharanthinae</taxon>
        <taxon>Catharanthus</taxon>
    </lineage>
</organism>
<evidence type="ECO:0000313" key="1">
    <source>
        <dbReference type="EMBL" id="KAI5662367.1"/>
    </source>
</evidence>
<gene>
    <name evidence="1" type="ORF">M9H77_21690</name>
</gene>
<keyword evidence="2" id="KW-1185">Reference proteome</keyword>
<evidence type="ECO:0000313" key="2">
    <source>
        <dbReference type="Proteomes" id="UP001060085"/>
    </source>
</evidence>
<dbReference type="Proteomes" id="UP001060085">
    <property type="component" value="Linkage Group LG05"/>
</dbReference>
<comment type="caution">
    <text evidence="1">The sequence shown here is derived from an EMBL/GenBank/DDBJ whole genome shotgun (WGS) entry which is preliminary data.</text>
</comment>
<reference evidence="2" key="1">
    <citation type="journal article" date="2023" name="Nat. Plants">
        <title>Single-cell RNA sequencing provides a high-resolution roadmap for understanding the multicellular compartmentation of specialized metabolism.</title>
        <authorList>
            <person name="Sun S."/>
            <person name="Shen X."/>
            <person name="Li Y."/>
            <person name="Li Y."/>
            <person name="Wang S."/>
            <person name="Li R."/>
            <person name="Zhang H."/>
            <person name="Shen G."/>
            <person name="Guo B."/>
            <person name="Wei J."/>
            <person name="Xu J."/>
            <person name="St-Pierre B."/>
            <person name="Chen S."/>
            <person name="Sun C."/>
        </authorList>
    </citation>
    <scope>NUCLEOTIDE SEQUENCE [LARGE SCALE GENOMIC DNA]</scope>
</reference>
<proteinExistence type="predicted"/>
<sequence length="287" mass="32644">MERLEDNKLHCCFQDWMKQEQSDLTELLQTLKRSPADDEHLCLLAEKVIKHFEEYISNRAVLAQRDAPSLLYPSWCTSFENAFFWIGGYKPSLSIRLVFSLLGSRLEDQPQPLAKSIEGESKAKADDYEIQPAKSSQGEKKVNSGLGDLSPGQLNLIKNLYHNAVKEEEKLSNQIISFQENVGDDSVELTGKNWNKVDELNDLMNQSLDAHSLSITNLLVEADNLRLSILRELVLGILKPLQSVEFLIATKKLHISMHEWGKKSNHGRLKTPEFHCLTHTLNTTTFI</sequence>
<protein>
    <submittedName>
        <fullName evidence="1">Uncharacterized protein</fullName>
    </submittedName>
</protein>
<dbReference type="EMBL" id="CM044705">
    <property type="protein sequence ID" value="KAI5662367.1"/>
    <property type="molecule type" value="Genomic_DNA"/>
</dbReference>
<accession>A0ACC0AN11</accession>